<name>A0A1F6B505_9BACT</name>
<dbReference type="InterPro" id="IPR038577">
    <property type="entry name" value="GT10-like_C_sf"/>
</dbReference>
<protein>
    <recommendedName>
        <fullName evidence="3">Glycosyl transferase CAP10 domain-containing protein</fullName>
    </recommendedName>
</protein>
<gene>
    <name evidence="1" type="ORF">A3I51_03965</name>
</gene>
<dbReference type="Proteomes" id="UP000179209">
    <property type="component" value="Unassembled WGS sequence"/>
</dbReference>
<comment type="caution">
    <text evidence="1">The sequence shown here is derived from an EMBL/GenBank/DDBJ whole genome shotgun (WGS) entry which is preliminary data.</text>
</comment>
<organism evidence="1 2">
    <name type="scientific">Candidatus Gottesmanbacteria bacterium RIFCSPLOWO2_02_FULL_38_8</name>
    <dbReference type="NCBI Taxonomy" id="1798397"/>
    <lineage>
        <taxon>Bacteria</taxon>
        <taxon>Candidatus Gottesmaniibacteriota</taxon>
    </lineage>
</organism>
<dbReference type="AlphaFoldDB" id="A0A1F6B505"/>
<evidence type="ECO:0000313" key="2">
    <source>
        <dbReference type="Proteomes" id="UP000179209"/>
    </source>
</evidence>
<dbReference type="Gene3D" id="3.40.50.11660">
    <property type="entry name" value="Glycosyl transferase family 10, C-terminal domain"/>
    <property type="match status" value="1"/>
</dbReference>
<evidence type="ECO:0008006" key="3">
    <source>
        <dbReference type="Google" id="ProtNLM"/>
    </source>
</evidence>
<reference evidence="1 2" key="1">
    <citation type="journal article" date="2016" name="Nat. Commun.">
        <title>Thousands of microbial genomes shed light on interconnected biogeochemical processes in an aquifer system.</title>
        <authorList>
            <person name="Anantharaman K."/>
            <person name="Brown C.T."/>
            <person name="Hug L.A."/>
            <person name="Sharon I."/>
            <person name="Castelle C.J."/>
            <person name="Probst A.J."/>
            <person name="Thomas B.C."/>
            <person name="Singh A."/>
            <person name="Wilkins M.J."/>
            <person name="Karaoz U."/>
            <person name="Brodie E.L."/>
            <person name="Williams K.H."/>
            <person name="Hubbard S.S."/>
            <person name="Banfield J.F."/>
        </authorList>
    </citation>
    <scope>NUCLEOTIDE SEQUENCE [LARGE SCALE GENOMIC DNA]</scope>
</reference>
<dbReference type="SUPFAM" id="SSF53756">
    <property type="entry name" value="UDP-Glycosyltransferase/glycogen phosphorylase"/>
    <property type="match status" value="1"/>
</dbReference>
<sequence>MKYKVAYIVKNWSYPDLLRQTSGNLGIWKNVRFTLKPVKECDYLIVLNYSPLTIKVKCPPENIWLVAQEPPYPIFRDIKFIPKIYSRVFTVDRAFKEEKYEYSQPALPWHINKSYDELNSMPVPKKKFTLSCITSLKKNVRGHVTRLELLKKLKKNLRFDFIATTDIYTIGNKSESPNKLRERLLKLGYTKIVRGGKWEGLSPYRYSIVIENYHGLDNWTEKLADCFLSYTMPIYSGCTNISHYFPKDSLFTFDLDDPDIYKKINRLISSDHWLKNLNSIKKARQLILEKYQFFPYFAQKINSAEKKNTVKKIKKEIVLYRENKFSDHLLHKVRRLFG</sequence>
<accession>A0A1F6B505</accession>
<dbReference type="EMBL" id="MFKA01000037">
    <property type="protein sequence ID" value="OGG32016.1"/>
    <property type="molecule type" value="Genomic_DNA"/>
</dbReference>
<evidence type="ECO:0000313" key="1">
    <source>
        <dbReference type="EMBL" id="OGG32016.1"/>
    </source>
</evidence>
<proteinExistence type="predicted"/>